<reference evidence="5" key="1">
    <citation type="journal article" date="2019" name="Int. J. Syst. Evol. Microbiol.">
        <title>The Global Catalogue of Microorganisms (GCM) 10K type strain sequencing project: providing services to taxonomists for standard genome sequencing and annotation.</title>
        <authorList>
            <consortium name="The Broad Institute Genomics Platform"/>
            <consortium name="The Broad Institute Genome Sequencing Center for Infectious Disease"/>
            <person name="Wu L."/>
            <person name="Ma J."/>
        </authorList>
    </citation>
    <scope>NUCLEOTIDE SEQUENCE [LARGE SCALE GENOMIC DNA]</scope>
    <source>
        <strain evidence="5">CGMCC 4.7241</strain>
    </source>
</reference>
<proteinExistence type="predicted"/>
<dbReference type="InterPro" id="IPR011990">
    <property type="entry name" value="TPR-like_helical_dom_sf"/>
</dbReference>
<dbReference type="SMART" id="SM00421">
    <property type="entry name" value="HTH_LUXR"/>
    <property type="match status" value="1"/>
</dbReference>
<dbReference type="PROSITE" id="PS50043">
    <property type="entry name" value="HTH_LUXR_2"/>
    <property type="match status" value="1"/>
</dbReference>
<evidence type="ECO:0000313" key="4">
    <source>
        <dbReference type="EMBL" id="MFC3761051.1"/>
    </source>
</evidence>
<evidence type="ECO:0000256" key="1">
    <source>
        <dbReference type="ARBA" id="ARBA00022741"/>
    </source>
</evidence>
<dbReference type="InterPro" id="IPR027417">
    <property type="entry name" value="P-loop_NTPase"/>
</dbReference>
<organism evidence="4 5">
    <name type="scientific">Tenggerimyces flavus</name>
    <dbReference type="NCBI Taxonomy" id="1708749"/>
    <lineage>
        <taxon>Bacteria</taxon>
        <taxon>Bacillati</taxon>
        <taxon>Actinomycetota</taxon>
        <taxon>Actinomycetes</taxon>
        <taxon>Propionibacteriales</taxon>
        <taxon>Nocardioidaceae</taxon>
        <taxon>Tenggerimyces</taxon>
    </lineage>
</organism>
<dbReference type="InterPro" id="IPR016032">
    <property type="entry name" value="Sig_transdc_resp-reg_C-effctor"/>
</dbReference>
<dbReference type="SUPFAM" id="SSF46894">
    <property type="entry name" value="C-terminal effector domain of the bipartite response regulators"/>
    <property type="match status" value="1"/>
</dbReference>
<dbReference type="PANTHER" id="PTHR16305:SF35">
    <property type="entry name" value="TRANSCRIPTIONAL ACTIVATOR DOMAIN"/>
    <property type="match status" value="1"/>
</dbReference>
<evidence type="ECO:0000256" key="2">
    <source>
        <dbReference type="ARBA" id="ARBA00022840"/>
    </source>
</evidence>
<dbReference type="PRINTS" id="PR00038">
    <property type="entry name" value="HTHLUXR"/>
</dbReference>
<dbReference type="Pfam" id="PF13191">
    <property type="entry name" value="AAA_16"/>
    <property type="match status" value="1"/>
</dbReference>
<keyword evidence="1" id="KW-0547">Nucleotide-binding</keyword>
<feature type="domain" description="HTH luxR-type" evidence="3">
    <location>
        <begin position="876"/>
        <end position="941"/>
    </location>
</feature>
<accession>A0ABV7Y6Y5</accession>
<dbReference type="InterPro" id="IPR036388">
    <property type="entry name" value="WH-like_DNA-bd_sf"/>
</dbReference>
<evidence type="ECO:0000313" key="5">
    <source>
        <dbReference type="Proteomes" id="UP001595699"/>
    </source>
</evidence>
<dbReference type="EMBL" id="JBHRZH010000006">
    <property type="protein sequence ID" value="MFC3761051.1"/>
    <property type="molecule type" value="Genomic_DNA"/>
</dbReference>
<dbReference type="Gene3D" id="1.25.40.10">
    <property type="entry name" value="Tetratricopeptide repeat domain"/>
    <property type="match status" value="1"/>
</dbReference>
<evidence type="ECO:0000259" key="3">
    <source>
        <dbReference type="PROSITE" id="PS50043"/>
    </source>
</evidence>
<dbReference type="SUPFAM" id="SSF52540">
    <property type="entry name" value="P-loop containing nucleoside triphosphate hydrolases"/>
    <property type="match status" value="1"/>
</dbReference>
<dbReference type="SUPFAM" id="SSF48452">
    <property type="entry name" value="TPR-like"/>
    <property type="match status" value="1"/>
</dbReference>
<sequence>MTELVSQTFAGRVAELTVLEEAFASAVGGAPRVVLVGAEAGGGKSRLLQEFTQGVTDRARVLTGYCVELGEAGLPYSPITAALRELLRETSVADVQVLLSDGAGELAWLLPEFGAPPVGTDPLLARARLFEVLLRLFERLSSAQPLVLLVEDAHWADQSTRDLLSFLIGNLQGRVLLVASYRSDELHRAHPLRSFLAEVRRRSMVTSVQLPRLSRAEVASQLAGILQRQPEVAVVNAVYVLGDGVPLFTEALVDPDGTVRTELPSSLRDLLLGKVTELPEPTQYALRAAALDGVQVSHELLRRVIGADDANVLSAVRPAIAANVLLDAPGGYAFRHAMIREAVRSDLLSAERVGLHRAFAEALEADGTRPSARLAMHWKGAGADAKALLAAWHAAGEIASGLGYAEQLEMLDQVLYLWSSVPDASTLTGVDRIGVLELAVDAAMWAGQPDRGLVHVAAAIVDVDGERLASLLWRRAELREQLLQPGQLEDLREAVRLATSPSRLRAQALGELARMLNRHNARDEALPYAAELAALAESLGDDETTSESLITQVHMAIEADDKKITMLTAALEAAVRAGSPRLELLAYVALSHSNETRGRSREAVVAARAGLARAIQLGSARYVAEIIAQNLAESLFSAGEWNEALDVVTAALERDPAPYARAGLLLIRSQIVFARGDIESVKEILTEIGTVDFRPEAQHTLPLTALRIEGRLALGDLAGAQELAALAPTLVVGTDPRYAWRLLVASMRACAESPSPSLQASLTSLAEATDRPGPVEHAQALTFAAELSRVTTSSVPAWTAAAASWAELERPNAQTYALLRLAAAQGATGSRDAAAVSLREAVVLATGLGAEPLLAQASALARRLRLSLDDRPAPAEAATPYGLTDRELVVLRLVAAGRSNPEIAEELFISAKTASVHVSHILAKLGVTSRSAAAGMAHREHLVGND</sequence>
<gene>
    <name evidence="4" type="ORF">ACFOUW_09375</name>
</gene>
<dbReference type="PANTHER" id="PTHR16305">
    <property type="entry name" value="TESTICULAR SOLUBLE ADENYLYL CYCLASE"/>
    <property type="match status" value="1"/>
</dbReference>
<dbReference type="Gene3D" id="1.10.10.10">
    <property type="entry name" value="Winged helix-like DNA-binding domain superfamily/Winged helix DNA-binding domain"/>
    <property type="match status" value="1"/>
</dbReference>
<dbReference type="CDD" id="cd06170">
    <property type="entry name" value="LuxR_C_like"/>
    <property type="match status" value="1"/>
</dbReference>
<dbReference type="InterPro" id="IPR041664">
    <property type="entry name" value="AAA_16"/>
</dbReference>
<dbReference type="RefSeq" id="WP_205117275.1">
    <property type="nucleotide sequence ID" value="NZ_JAFBCM010000001.1"/>
</dbReference>
<dbReference type="InterPro" id="IPR000792">
    <property type="entry name" value="Tscrpt_reg_LuxR_C"/>
</dbReference>
<dbReference type="Proteomes" id="UP001595699">
    <property type="component" value="Unassembled WGS sequence"/>
</dbReference>
<protein>
    <submittedName>
        <fullName evidence="4">Helix-turn-helix transcriptional regulator</fullName>
    </submittedName>
</protein>
<name>A0ABV7Y6Y5_9ACTN</name>
<keyword evidence="5" id="KW-1185">Reference proteome</keyword>
<dbReference type="Pfam" id="PF00196">
    <property type="entry name" value="GerE"/>
    <property type="match status" value="1"/>
</dbReference>
<keyword evidence="2" id="KW-0067">ATP-binding</keyword>
<comment type="caution">
    <text evidence="4">The sequence shown here is derived from an EMBL/GenBank/DDBJ whole genome shotgun (WGS) entry which is preliminary data.</text>
</comment>